<dbReference type="PROSITE" id="PS50297">
    <property type="entry name" value="ANK_REP_REGION"/>
    <property type="match status" value="4"/>
</dbReference>
<evidence type="ECO:0000313" key="6">
    <source>
        <dbReference type="EMBL" id="CAF4579700.1"/>
    </source>
</evidence>
<dbReference type="PANTHER" id="PTHR24193">
    <property type="entry name" value="ANKYRIN REPEAT PROTEIN"/>
    <property type="match status" value="1"/>
</dbReference>
<evidence type="ECO:0000313" key="7">
    <source>
        <dbReference type="Proteomes" id="UP000663851"/>
    </source>
</evidence>
<dbReference type="PROSITE" id="PS50088">
    <property type="entry name" value="ANK_REPEAT"/>
    <property type="match status" value="4"/>
</dbReference>
<dbReference type="AlphaFoldDB" id="A0A820B0J6"/>
<comment type="caution">
    <text evidence="5">The sequence shown here is derived from an EMBL/GenBank/DDBJ whole genome shotgun (WGS) entry which is preliminary data.</text>
</comment>
<dbReference type="GO" id="GO:0045944">
    <property type="term" value="P:positive regulation of transcription by RNA polymerase II"/>
    <property type="evidence" value="ECO:0007669"/>
    <property type="project" value="TreeGrafter"/>
</dbReference>
<feature type="repeat" description="ANK" evidence="3">
    <location>
        <begin position="556"/>
        <end position="588"/>
    </location>
</feature>
<proteinExistence type="predicted"/>
<dbReference type="SMART" id="SM00248">
    <property type="entry name" value="ANK"/>
    <property type="match status" value="6"/>
</dbReference>
<dbReference type="Proteomes" id="UP000663851">
    <property type="component" value="Unassembled WGS sequence"/>
</dbReference>
<keyword evidence="1" id="KW-0677">Repeat</keyword>
<evidence type="ECO:0000313" key="5">
    <source>
        <dbReference type="EMBL" id="CAF4184782.1"/>
    </source>
</evidence>
<feature type="region of interest" description="Disordered" evidence="4">
    <location>
        <begin position="106"/>
        <end position="141"/>
    </location>
</feature>
<evidence type="ECO:0000256" key="1">
    <source>
        <dbReference type="ARBA" id="ARBA00022737"/>
    </source>
</evidence>
<protein>
    <submittedName>
        <fullName evidence="5">Uncharacterized protein</fullName>
    </submittedName>
</protein>
<gene>
    <name evidence="5" type="ORF">HFQ381_LOCUS6462</name>
    <name evidence="6" type="ORF">QYT958_LOCUS10186</name>
</gene>
<evidence type="ECO:0000256" key="2">
    <source>
        <dbReference type="ARBA" id="ARBA00023043"/>
    </source>
</evidence>
<sequence>MATTITVDLSNDDERKSIIQTPVEHQSALHPPTKIFKGFPIKIIQTIEADRRQRCSPIPQSLSDFIIITPPSIEISPDDDTALGDDNNNQTKLTTPIADQARLRPLRLSRRQRSPSETRLNLDSNETLDDREHLTNSQLEVSKPKFKSELRSSDPLLLDRKHLKPNRIDLFRNAVLERRFARRIHSAYSSSTTLRALTRRRSTQNLLARNRRNVFHLPRNSKWHIVRSRLHDIAMMSESYARMRLVEQDLRWTKLRERIRSQVLDMREMSLLRQQDDGVKTKKKTYKSKFDLKAIPLNEVIHVERDGRVYSMSTRDLVLGRLLCDEDIQLDTFAQLDARRQFQVQQRLRIRDLFRGPSSNERKSTISSSISSLIPTFDVTAFVNAAQDKDTDILHKYLLAVKEQCDHISGFPPDQPDPTSKSTALHVAVESANIRAIQMLIQAGAQVNATDASFSTPLHIAAYMSNEEIVHILLLHGADIYKRDNTGRNPFHLAVSTGNNRLVQQFISIPDVGQNIIHTADAQNWTPLMCACASNYPATCALLLSHSVDLCVVNDDGLTAIHIAAFLGSLPVLQELLNSSSNDEQISKALNQGDNRNQTPLFYACIEGHLDVALTLLRAGANAYHLDNSDQTCLHAMLSSTIILKRHIRLFYHFIQFVDYRSNQDYLKRTLLDLAYINQLNTIIYLLTLLNYKTNTTTDSINPKNETHTSYNHKQMLSLRDICILNFKRSINHRRYPTQSTQHDLLVDALQRTFQIVSHKDLLNVKTNKLIEYPIGKSFDDISLLQQQQQSTKYQKNVKATKTPDKKMRKTSSIFSTTSVANKWSSQTDLQHSHSTWSTFTNKIKGQRLPHAPTNTLQIPIDEETNSSQLLSINPMKNIVFELLISPTKLDNLLDFPSLKNDYLLNEDLKMSMNKYNLLGTDLMSQT</sequence>
<feature type="repeat" description="ANK" evidence="3">
    <location>
        <begin position="596"/>
        <end position="628"/>
    </location>
</feature>
<dbReference type="InterPro" id="IPR002110">
    <property type="entry name" value="Ankyrin_rpt"/>
</dbReference>
<dbReference type="Pfam" id="PF12796">
    <property type="entry name" value="Ank_2"/>
    <property type="match status" value="1"/>
</dbReference>
<dbReference type="InterPro" id="IPR036770">
    <property type="entry name" value="Ankyrin_rpt-contain_sf"/>
</dbReference>
<keyword evidence="2 3" id="KW-0040">ANK repeat</keyword>
<dbReference type="GO" id="GO:0005634">
    <property type="term" value="C:nucleus"/>
    <property type="evidence" value="ECO:0007669"/>
    <property type="project" value="TreeGrafter"/>
</dbReference>
<dbReference type="GO" id="GO:0000976">
    <property type="term" value="F:transcription cis-regulatory region binding"/>
    <property type="evidence" value="ECO:0007669"/>
    <property type="project" value="TreeGrafter"/>
</dbReference>
<dbReference type="Pfam" id="PF00023">
    <property type="entry name" value="Ank"/>
    <property type="match status" value="3"/>
</dbReference>
<dbReference type="EMBL" id="CAJOBR010001116">
    <property type="protein sequence ID" value="CAF4579700.1"/>
    <property type="molecule type" value="Genomic_DNA"/>
</dbReference>
<evidence type="ECO:0000256" key="3">
    <source>
        <dbReference type="PROSITE-ProRule" id="PRU00023"/>
    </source>
</evidence>
<dbReference type="Gene3D" id="1.25.40.20">
    <property type="entry name" value="Ankyrin repeat-containing domain"/>
    <property type="match status" value="2"/>
</dbReference>
<name>A0A820B0J6_9BILA</name>
<dbReference type="SUPFAM" id="SSF48403">
    <property type="entry name" value="Ankyrin repeat"/>
    <property type="match status" value="1"/>
</dbReference>
<accession>A0A820B0J6</accession>
<dbReference type="PANTHER" id="PTHR24193:SF121">
    <property type="entry name" value="ADA2A-CONTAINING COMPLEX COMPONENT 3, ISOFORM D"/>
    <property type="match status" value="1"/>
</dbReference>
<dbReference type="EMBL" id="CAJOBO010000291">
    <property type="protein sequence ID" value="CAF4184782.1"/>
    <property type="molecule type" value="Genomic_DNA"/>
</dbReference>
<evidence type="ECO:0000256" key="4">
    <source>
        <dbReference type="SAM" id="MobiDB-lite"/>
    </source>
</evidence>
<dbReference type="Proteomes" id="UP000663848">
    <property type="component" value="Unassembled WGS sequence"/>
</dbReference>
<dbReference type="InterPro" id="IPR050663">
    <property type="entry name" value="Ankyrin-SOCS_Box"/>
</dbReference>
<feature type="repeat" description="ANK" evidence="3">
    <location>
        <begin position="420"/>
        <end position="452"/>
    </location>
</feature>
<reference evidence="5" key="1">
    <citation type="submission" date="2021-02" db="EMBL/GenBank/DDBJ databases">
        <authorList>
            <person name="Nowell W R."/>
        </authorList>
    </citation>
    <scope>NUCLEOTIDE SEQUENCE</scope>
</reference>
<organism evidence="5 7">
    <name type="scientific">Rotaria socialis</name>
    <dbReference type="NCBI Taxonomy" id="392032"/>
    <lineage>
        <taxon>Eukaryota</taxon>
        <taxon>Metazoa</taxon>
        <taxon>Spiralia</taxon>
        <taxon>Gnathifera</taxon>
        <taxon>Rotifera</taxon>
        <taxon>Eurotatoria</taxon>
        <taxon>Bdelloidea</taxon>
        <taxon>Philodinida</taxon>
        <taxon>Philodinidae</taxon>
        <taxon>Rotaria</taxon>
    </lineage>
</organism>
<feature type="repeat" description="ANK" evidence="3">
    <location>
        <begin position="453"/>
        <end position="485"/>
    </location>
</feature>